<dbReference type="InterPro" id="IPR025322">
    <property type="entry name" value="PADRE_dom"/>
</dbReference>
<dbReference type="Proteomes" id="UP000623129">
    <property type="component" value="Unassembled WGS sequence"/>
</dbReference>
<evidence type="ECO:0000313" key="1">
    <source>
        <dbReference type="EMBL" id="KAF3330453.1"/>
    </source>
</evidence>
<gene>
    <name evidence="1" type="ORF">FCM35_KLT03807</name>
</gene>
<dbReference type="PANTHER" id="PTHR33052">
    <property type="entry name" value="DUF4228 DOMAIN PROTEIN-RELATED"/>
    <property type="match status" value="1"/>
</dbReference>
<dbReference type="OrthoDB" id="1856818at2759"/>
<dbReference type="AlphaFoldDB" id="A0A833QYT1"/>
<comment type="caution">
    <text evidence="1">The sequence shown here is derived from an EMBL/GenBank/DDBJ whole genome shotgun (WGS) entry which is preliminary data.</text>
</comment>
<accession>A0A833QYT1</accession>
<name>A0A833QYT1_9POAL</name>
<reference evidence="1" key="1">
    <citation type="submission" date="2020-01" db="EMBL/GenBank/DDBJ databases">
        <title>Genome sequence of Kobresia littledalei, the first chromosome-level genome in the family Cyperaceae.</title>
        <authorList>
            <person name="Qu G."/>
        </authorList>
    </citation>
    <scope>NUCLEOTIDE SEQUENCE</scope>
    <source>
        <strain evidence="1">C.B.Clarke</strain>
        <tissue evidence="1">Leaf</tissue>
    </source>
</reference>
<dbReference type="Pfam" id="PF14009">
    <property type="entry name" value="PADRE"/>
    <property type="match status" value="1"/>
</dbReference>
<organism evidence="1 2">
    <name type="scientific">Carex littledalei</name>
    <dbReference type="NCBI Taxonomy" id="544730"/>
    <lineage>
        <taxon>Eukaryota</taxon>
        <taxon>Viridiplantae</taxon>
        <taxon>Streptophyta</taxon>
        <taxon>Embryophyta</taxon>
        <taxon>Tracheophyta</taxon>
        <taxon>Spermatophyta</taxon>
        <taxon>Magnoliopsida</taxon>
        <taxon>Liliopsida</taxon>
        <taxon>Poales</taxon>
        <taxon>Cyperaceae</taxon>
        <taxon>Cyperoideae</taxon>
        <taxon>Cariceae</taxon>
        <taxon>Carex</taxon>
        <taxon>Carex subgen. Euthyceras</taxon>
    </lineage>
</organism>
<protein>
    <submittedName>
        <fullName evidence="1">Uncharacterized protein</fullName>
    </submittedName>
</protein>
<proteinExistence type="predicted"/>
<keyword evidence="2" id="KW-1185">Reference proteome</keyword>
<evidence type="ECO:0000313" key="2">
    <source>
        <dbReference type="Proteomes" id="UP000623129"/>
    </source>
</evidence>
<dbReference type="EMBL" id="SWLB01000013">
    <property type="protein sequence ID" value="KAF3330453.1"/>
    <property type="molecule type" value="Genomic_DNA"/>
</dbReference>
<sequence length="149" mass="16539">MGNSLRCCLACVLPFGAFDLIRVVHLNGQIDEYSAPITVRQILAVHPNYILTKPSVEQGVSRWIAILSKDTELKRGHIYFLVPSKSGSEKSAKQTKRMRKLHGTVLAGTAKGETVSLDLESDGKVGHHRRTSSRLSDWKPNLECITEDL</sequence>